<name>A0A078FD47_BRANA</name>
<dbReference type="Proteomes" id="UP000028999">
    <property type="component" value="Unassembled WGS sequence"/>
</dbReference>
<keyword evidence="4" id="KW-1185">Reference proteome</keyword>
<organism evidence="3 4">
    <name type="scientific">Brassica napus</name>
    <name type="common">Rape</name>
    <dbReference type="NCBI Taxonomy" id="3708"/>
    <lineage>
        <taxon>Eukaryota</taxon>
        <taxon>Viridiplantae</taxon>
        <taxon>Streptophyta</taxon>
        <taxon>Embryophyta</taxon>
        <taxon>Tracheophyta</taxon>
        <taxon>Spermatophyta</taxon>
        <taxon>Magnoliopsida</taxon>
        <taxon>eudicotyledons</taxon>
        <taxon>Gunneridae</taxon>
        <taxon>Pentapetalae</taxon>
        <taxon>rosids</taxon>
        <taxon>malvids</taxon>
        <taxon>Brassicales</taxon>
        <taxon>Brassicaceae</taxon>
        <taxon>Brassiceae</taxon>
        <taxon>Brassica</taxon>
    </lineage>
</organism>
<protein>
    <submittedName>
        <fullName evidence="2">(rape) hypothetical protein</fullName>
    </submittedName>
    <submittedName>
        <fullName evidence="3">BnaC08g44780D protein</fullName>
    </submittedName>
</protein>
<keyword evidence="1" id="KW-0812">Transmembrane</keyword>
<sequence>MNSSTDVESRCSRHHLWWKSKYFIYDIMMHILLLAFNVTTFLYVRHHKLPIPGDMLLLVICYGFTGIVGVVSWGFILKYTPEMDFRGGCTDRLSHFLGFLFLIILFYSISPVFAICFGVPFSLLLLSVVIYTTYVLCRPL</sequence>
<dbReference type="Gramene" id="CDY09973">
    <property type="protein sequence ID" value="CDY09973"/>
    <property type="gene ID" value="GSBRNA2T00031746001"/>
</dbReference>
<accession>A0A078FD47</accession>
<evidence type="ECO:0000256" key="1">
    <source>
        <dbReference type="SAM" id="Phobius"/>
    </source>
</evidence>
<reference evidence="3 4" key="1">
    <citation type="journal article" date="2014" name="Science">
        <title>Plant genetics. Early allopolyploid evolution in the post-Neolithic Brassica napus oilseed genome.</title>
        <authorList>
            <person name="Chalhoub B."/>
            <person name="Denoeud F."/>
            <person name="Liu S."/>
            <person name="Parkin I.A."/>
            <person name="Tang H."/>
            <person name="Wang X."/>
            <person name="Chiquet J."/>
            <person name="Belcram H."/>
            <person name="Tong C."/>
            <person name="Samans B."/>
            <person name="Correa M."/>
            <person name="Da Silva C."/>
            <person name="Just J."/>
            <person name="Falentin C."/>
            <person name="Koh C.S."/>
            <person name="Le Clainche I."/>
            <person name="Bernard M."/>
            <person name="Bento P."/>
            <person name="Noel B."/>
            <person name="Labadie K."/>
            <person name="Alberti A."/>
            <person name="Charles M."/>
            <person name="Arnaud D."/>
            <person name="Guo H."/>
            <person name="Daviaud C."/>
            <person name="Alamery S."/>
            <person name="Jabbari K."/>
            <person name="Zhao M."/>
            <person name="Edger P.P."/>
            <person name="Chelaifa H."/>
            <person name="Tack D."/>
            <person name="Lassalle G."/>
            <person name="Mestiri I."/>
            <person name="Schnel N."/>
            <person name="Le Paslier M.C."/>
            <person name="Fan G."/>
            <person name="Renault V."/>
            <person name="Bayer P.E."/>
            <person name="Golicz A.A."/>
            <person name="Manoli S."/>
            <person name="Lee T.H."/>
            <person name="Thi V.H."/>
            <person name="Chalabi S."/>
            <person name="Hu Q."/>
            <person name="Fan C."/>
            <person name="Tollenaere R."/>
            <person name="Lu Y."/>
            <person name="Battail C."/>
            <person name="Shen J."/>
            <person name="Sidebottom C.H."/>
            <person name="Wang X."/>
            <person name="Canaguier A."/>
            <person name="Chauveau A."/>
            <person name="Berard A."/>
            <person name="Deniot G."/>
            <person name="Guan M."/>
            <person name="Liu Z."/>
            <person name="Sun F."/>
            <person name="Lim Y.P."/>
            <person name="Lyons E."/>
            <person name="Town C.D."/>
            <person name="Bancroft I."/>
            <person name="Wang X."/>
            <person name="Meng J."/>
            <person name="Ma J."/>
            <person name="Pires J.C."/>
            <person name="King G.J."/>
            <person name="Brunel D."/>
            <person name="Delourme R."/>
            <person name="Renard M."/>
            <person name="Aury J.M."/>
            <person name="Adams K.L."/>
            <person name="Batley J."/>
            <person name="Snowdon R.J."/>
            <person name="Tost J."/>
            <person name="Edwards D."/>
            <person name="Zhou Y."/>
            <person name="Hua W."/>
            <person name="Sharpe A.G."/>
            <person name="Paterson A.H."/>
            <person name="Guan C."/>
            <person name="Wincker P."/>
        </authorList>
    </citation>
    <scope>NUCLEOTIDE SEQUENCE [LARGE SCALE GENOMIC DNA]</scope>
    <source>
        <strain evidence="4">cv. Darmor-bzh</strain>
    </source>
</reference>
<evidence type="ECO:0000313" key="2">
    <source>
        <dbReference type="EMBL" id="CAF2116473.1"/>
    </source>
</evidence>
<dbReference type="PaxDb" id="3708-A0A078FD47"/>
<keyword evidence="1" id="KW-0472">Membrane</keyword>
<dbReference type="OMA" id="WKSKYVI"/>
<feature type="transmembrane region" description="Helical" evidence="1">
    <location>
        <begin position="96"/>
        <end position="129"/>
    </location>
</feature>
<reference evidence="2" key="3">
    <citation type="submission" date="2021-01" db="EMBL/GenBank/DDBJ databases">
        <authorList>
            <consortium name="Genoscope - CEA"/>
            <person name="William W."/>
        </authorList>
    </citation>
    <scope>NUCLEOTIDE SEQUENCE</scope>
</reference>
<feature type="transmembrane region" description="Helical" evidence="1">
    <location>
        <begin position="22"/>
        <end position="44"/>
    </location>
</feature>
<dbReference type="Proteomes" id="UP001295469">
    <property type="component" value="Chromosome C08"/>
</dbReference>
<dbReference type="EMBL" id="LK032000">
    <property type="protein sequence ID" value="CDY09973.1"/>
    <property type="molecule type" value="Genomic_DNA"/>
</dbReference>
<feature type="transmembrane region" description="Helical" evidence="1">
    <location>
        <begin position="56"/>
        <end position="76"/>
    </location>
</feature>
<dbReference type="AlphaFoldDB" id="A0A078FD47"/>
<dbReference type="EMBL" id="HG994372">
    <property type="protein sequence ID" value="CAF2116473.1"/>
    <property type="molecule type" value="Genomic_DNA"/>
</dbReference>
<proteinExistence type="predicted"/>
<gene>
    <name evidence="3" type="primary">BnaC08g44780D</name>
    <name evidence="2" type="ORF">DARMORV10_C08P51210.1</name>
    <name evidence="3" type="ORF">GSBRNA2T00031746001</name>
</gene>
<evidence type="ECO:0000313" key="3">
    <source>
        <dbReference type="EMBL" id="CDY09973.1"/>
    </source>
</evidence>
<keyword evidence="1" id="KW-1133">Transmembrane helix</keyword>
<evidence type="ECO:0000313" key="4">
    <source>
        <dbReference type="Proteomes" id="UP000028999"/>
    </source>
</evidence>
<reference evidence="3" key="2">
    <citation type="submission" date="2014-06" db="EMBL/GenBank/DDBJ databases">
        <authorList>
            <person name="Genoscope - CEA"/>
        </authorList>
    </citation>
    <scope>NUCLEOTIDE SEQUENCE</scope>
</reference>